<comment type="caution">
    <text evidence="5">The sequence shown here is derived from an EMBL/GenBank/DDBJ whole genome shotgun (WGS) entry which is preliminary data.</text>
</comment>
<evidence type="ECO:0000256" key="2">
    <source>
        <dbReference type="ARBA" id="ARBA00022603"/>
    </source>
</evidence>
<name>A0A2T5JEW7_9SPHI</name>
<evidence type="ECO:0000256" key="1">
    <source>
        <dbReference type="ARBA" id="ARBA00008361"/>
    </source>
</evidence>
<protein>
    <submittedName>
        <fullName evidence="5">Methyltransferase family protein</fullName>
    </submittedName>
</protein>
<dbReference type="PANTHER" id="PTHR44942:SF4">
    <property type="entry name" value="METHYLTRANSFERASE TYPE 11 DOMAIN-CONTAINING PROTEIN"/>
    <property type="match status" value="1"/>
</dbReference>
<keyword evidence="2 5" id="KW-0489">Methyltransferase</keyword>
<evidence type="ECO:0000313" key="6">
    <source>
        <dbReference type="Proteomes" id="UP000244168"/>
    </source>
</evidence>
<evidence type="ECO:0000256" key="3">
    <source>
        <dbReference type="ARBA" id="ARBA00022679"/>
    </source>
</evidence>
<dbReference type="GO" id="GO:0032259">
    <property type="term" value="P:methylation"/>
    <property type="evidence" value="ECO:0007669"/>
    <property type="project" value="UniProtKB-KW"/>
</dbReference>
<dbReference type="CDD" id="cd02440">
    <property type="entry name" value="AdoMet_MTases"/>
    <property type="match status" value="1"/>
</dbReference>
<dbReference type="InterPro" id="IPR013216">
    <property type="entry name" value="Methyltransf_11"/>
</dbReference>
<dbReference type="RefSeq" id="WP_107826410.1">
    <property type="nucleotide sequence ID" value="NZ_CP160205.1"/>
</dbReference>
<gene>
    <name evidence="5" type="ORF">C8P68_101208</name>
</gene>
<accession>A0A2T5JEW7</accession>
<dbReference type="Gene3D" id="3.40.50.150">
    <property type="entry name" value="Vaccinia Virus protein VP39"/>
    <property type="match status" value="1"/>
</dbReference>
<evidence type="ECO:0000313" key="5">
    <source>
        <dbReference type="EMBL" id="PTR00978.1"/>
    </source>
</evidence>
<comment type="similarity">
    <text evidence="1">Belongs to the methyltransferase superfamily.</text>
</comment>
<keyword evidence="3 5" id="KW-0808">Transferase</keyword>
<organism evidence="5 6">
    <name type="scientific">Mucilaginibacter yixingensis</name>
    <dbReference type="NCBI Taxonomy" id="1295612"/>
    <lineage>
        <taxon>Bacteria</taxon>
        <taxon>Pseudomonadati</taxon>
        <taxon>Bacteroidota</taxon>
        <taxon>Sphingobacteriia</taxon>
        <taxon>Sphingobacteriales</taxon>
        <taxon>Sphingobacteriaceae</taxon>
        <taxon>Mucilaginibacter</taxon>
    </lineage>
</organism>
<keyword evidence="6" id="KW-1185">Reference proteome</keyword>
<dbReference type="PANTHER" id="PTHR44942">
    <property type="entry name" value="METHYLTRANSF_11 DOMAIN-CONTAINING PROTEIN"/>
    <property type="match status" value="1"/>
</dbReference>
<dbReference type="OrthoDB" id="9810615at2"/>
<dbReference type="EMBL" id="QAOQ01000001">
    <property type="protein sequence ID" value="PTR00978.1"/>
    <property type="molecule type" value="Genomic_DNA"/>
</dbReference>
<evidence type="ECO:0000259" key="4">
    <source>
        <dbReference type="Pfam" id="PF08241"/>
    </source>
</evidence>
<sequence>MILIDPSIDAFYSQSSEDTRLTVGLGPLEFERNKELIARHLPPGKCLVADVGGGAGHYAQWLAGLGHHVILIDPVLKHIRQAERRSKQGKPFKTIQGEARRLPLDDHSADVVILHGPLYHLQEEADRIATIKEVRRVLRINGVVLAFAITRAATAIAALQGGMIHQPDVFAMCREELQSGNHHPPSNFPGMLAQAYFHRPDELVAEFESVGFQATDQLPVEGMAWLDGQFFQSWASPEKRQRLLQLIRLTERDRSLLCLSPHMMGVFVLNLDV</sequence>
<reference evidence="5 6" key="1">
    <citation type="submission" date="2018-04" db="EMBL/GenBank/DDBJ databases">
        <title>Genomic Encyclopedia of Archaeal and Bacterial Type Strains, Phase II (KMG-II): from individual species to whole genera.</title>
        <authorList>
            <person name="Goeker M."/>
        </authorList>
    </citation>
    <scope>NUCLEOTIDE SEQUENCE [LARGE SCALE GENOMIC DNA]</scope>
    <source>
        <strain evidence="5 6">DSM 26809</strain>
    </source>
</reference>
<dbReference type="InterPro" id="IPR051052">
    <property type="entry name" value="Diverse_substrate_MTase"/>
</dbReference>
<dbReference type="Proteomes" id="UP000244168">
    <property type="component" value="Unassembled WGS sequence"/>
</dbReference>
<dbReference type="SUPFAM" id="SSF53335">
    <property type="entry name" value="S-adenosyl-L-methionine-dependent methyltransferases"/>
    <property type="match status" value="1"/>
</dbReference>
<proteinExistence type="inferred from homology"/>
<dbReference type="Pfam" id="PF08241">
    <property type="entry name" value="Methyltransf_11"/>
    <property type="match status" value="1"/>
</dbReference>
<dbReference type="InterPro" id="IPR029063">
    <property type="entry name" value="SAM-dependent_MTases_sf"/>
</dbReference>
<feature type="domain" description="Methyltransferase type 11" evidence="4">
    <location>
        <begin position="50"/>
        <end position="145"/>
    </location>
</feature>
<dbReference type="GO" id="GO:0008757">
    <property type="term" value="F:S-adenosylmethionine-dependent methyltransferase activity"/>
    <property type="evidence" value="ECO:0007669"/>
    <property type="project" value="InterPro"/>
</dbReference>
<dbReference type="AlphaFoldDB" id="A0A2T5JEW7"/>